<dbReference type="RefSeq" id="WP_080709184.1">
    <property type="nucleotide sequence ID" value="NZ_BQHP01000015.1"/>
</dbReference>
<sequence length="174" mass="18578">MKYCLQSHRVNAHSESWIAPSASVIGNVKLDEGSSVWFGAVIRGDNELIHIGKDCNVQDGAVLHTDLGSPLSLGTGVTVGHQAMLHGCEVGDFSLIGIQAVVLNGAKIGKHCIIGANALVTEGKIIPDGSVVMGSPARIVRQATDAQCREIEANAIHYRDNARRYQQSLLEQLE</sequence>
<organism evidence="1 2">
    <name type="scientific">Pseudomonas juntendi</name>
    <dbReference type="NCBI Taxonomy" id="2666183"/>
    <lineage>
        <taxon>Bacteria</taxon>
        <taxon>Pseudomonadati</taxon>
        <taxon>Pseudomonadota</taxon>
        <taxon>Gammaproteobacteria</taxon>
        <taxon>Pseudomonadales</taxon>
        <taxon>Pseudomonadaceae</taxon>
        <taxon>Pseudomonas</taxon>
    </lineage>
</organism>
<dbReference type="Gene3D" id="2.160.10.10">
    <property type="entry name" value="Hexapeptide repeat proteins"/>
    <property type="match status" value="1"/>
</dbReference>
<dbReference type="EMBL" id="JACGCZ010000015">
    <property type="protein sequence ID" value="MBA6143065.1"/>
    <property type="molecule type" value="Genomic_DNA"/>
</dbReference>
<proteinExistence type="predicted"/>
<dbReference type="SUPFAM" id="SSF51161">
    <property type="entry name" value="Trimeric LpxA-like enzymes"/>
    <property type="match status" value="1"/>
</dbReference>
<dbReference type="Proteomes" id="UP000590738">
    <property type="component" value="Unassembled WGS sequence"/>
</dbReference>
<evidence type="ECO:0000313" key="2">
    <source>
        <dbReference type="Proteomes" id="UP000590738"/>
    </source>
</evidence>
<reference evidence="1 2" key="1">
    <citation type="submission" date="2020-07" db="EMBL/GenBank/DDBJ databases">
        <title>Diversity of carbapenemase encoding genes among Pseudomonas putida group clinical isolates in a tertiary Brazilian hospital.</title>
        <authorList>
            <person name="Alberto-Lei F."/>
            <person name="Nodari C.S."/>
            <person name="Streling A.P."/>
            <person name="Paulino J.T."/>
            <person name="Bessa-Neto F.O."/>
            <person name="Cayo R."/>
            <person name="Gales A.C."/>
        </authorList>
    </citation>
    <scope>NUCLEOTIDE SEQUENCE [LARGE SCALE GENOMIC DNA]</scope>
    <source>
        <strain evidence="1 2">12273</strain>
    </source>
</reference>
<dbReference type="PANTHER" id="PTHR13061">
    <property type="entry name" value="DYNACTIN SUBUNIT P25"/>
    <property type="match status" value="1"/>
</dbReference>
<dbReference type="InterPro" id="IPR050484">
    <property type="entry name" value="Transf_Hexapept/Carb_Anhydrase"/>
</dbReference>
<dbReference type="InterPro" id="IPR001451">
    <property type="entry name" value="Hexapep"/>
</dbReference>
<name>A0A7W2QUR1_9PSED</name>
<dbReference type="CDD" id="cd04645">
    <property type="entry name" value="LbH_gamma_CA_like"/>
    <property type="match status" value="1"/>
</dbReference>
<comment type="caution">
    <text evidence="1">The sequence shown here is derived from an EMBL/GenBank/DDBJ whole genome shotgun (WGS) entry which is preliminary data.</text>
</comment>
<dbReference type="PANTHER" id="PTHR13061:SF29">
    <property type="entry name" value="GAMMA CARBONIC ANHYDRASE-LIKE 1, MITOCHONDRIAL-RELATED"/>
    <property type="match status" value="1"/>
</dbReference>
<evidence type="ECO:0000313" key="1">
    <source>
        <dbReference type="EMBL" id="MBA6143065.1"/>
    </source>
</evidence>
<protein>
    <submittedName>
        <fullName evidence="1">Gamma carbonic anhydrase family protein</fullName>
    </submittedName>
</protein>
<dbReference type="AlphaFoldDB" id="A0A7W2QUR1"/>
<dbReference type="InterPro" id="IPR047324">
    <property type="entry name" value="LbH_gamma_CA-like"/>
</dbReference>
<gene>
    <name evidence="1" type="ORF">H4B97_11395</name>
</gene>
<accession>A0A7W2QUR1</accession>
<dbReference type="InterPro" id="IPR011004">
    <property type="entry name" value="Trimer_LpxA-like_sf"/>
</dbReference>
<dbReference type="Pfam" id="PF00132">
    <property type="entry name" value="Hexapep"/>
    <property type="match status" value="1"/>
</dbReference>